<protein>
    <submittedName>
        <fullName evidence="1">Uncharacterized protein</fullName>
    </submittedName>
</protein>
<dbReference type="EMBL" id="CNGE01000766">
    <property type="protein sequence ID" value="CKT31468.1"/>
    <property type="molecule type" value="Genomic_DNA"/>
</dbReference>
<sequence>MVIGVASNALTVVTAGAFQAGGTDICPMVPAPRIAAETSPGPRSAPSDSDLAMLVSGARNAGAMSAGGGAAAAAALPSSGKIPKFFSAPMMPVPIELMLLIEPIVAYQASRPSSKQNSSPTMLGKGIALTISPASRKKGVSSGAIGSSSIPISSRRFPSQLPSAAPALAVARLTSALCAGRPAELVSCCGEVNGVKVRAAAEVAA</sequence>
<reference evidence="1 2" key="1">
    <citation type="submission" date="2015-03" db="EMBL/GenBank/DDBJ databases">
        <authorList>
            <consortium name="Pathogen Informatics"/>
        </authorList>
    </citation>
    <scope>NUCLEOTIDE SEQUENCE [LARGE SCALE GENOMIC DNA]</scope>
    <source>
        <strain evidence="1 2">Bir 172</strain>
    </source>
</reference>
<proteinExistence type="predicted"/>
<dbReference type="AlphaFoldDB" id="A0A655AI39"/>
<name>A0A655AI39_MYCTX</name>
<dbReference type="Proteomes" id="UP000048948">
    <property type="component" value="Unassembled WGS sequence"/>
</dbReference>
<organism evidence="1 2">
    <name type="scientific">Mycobacterium tuberculosis</name>
    <dbReference type="NCBI Taxonomy" id="1773"/>
    <lineage>
        <taxon>Bacteria</taxon>
        <taxon>Bacillati</taxon>
        <taxon>Actinomycetota</taxon>
        <taxon>Actinomycetes</taxon>
        <taxon>Mycobacteriales</taxon>
        <taxon>Mycobacteriaceae</taxon>
        <taxon>Mycobacterium</taxon>
        <taxon>Mycobacterium tuberculosis complex</taxon>
    </lineage>
</organism>
<gene>
    <name evidence="1" type="ORF">ERS027646_03331</name>
</gene>
<evidence type="ECO:0000313" key="1">
    <source>
        <dbReference type="EMBL" id="CKT31468.1"/>
    </source>
</evidence>
<evidence type="ECO:0000313" key="2">
    <source>
        <dbReference type="Proteomes" id="UP000048948"/>
    </source>
</evidence>
<accession>A0A655AI39</accession>